<dbReference type="EMBL" id="MKJU01000025">
    <property type="protein sequence ID" value="OHU91001.1"/>
    <property type="molecule type" value="Genomic_DNA"/>
</dbReference>
<dbReference type="PANTHER" id="PTHR43861:SF6">
    <property type="entry name" value="METHYLTRANSFERASE TYPE 11"/>
    <property type="match status" value="1"/>
</dbReference>
<evidence type="ECO:0000313" key="2">
    <source>
        <dbReference type="Proteomes" id="UP000179786"/>
    </source>
</evidence>
<dbReference type="STRING" id="1859457.BET10_09005"/>
<name>A0A1S1MUV9_9GAMM</name>
<dbReference type="RefSeq" id="WP_070984458.1">
    <property type="nucleotide sequence ID" value="NZ_MKJU01000025.1"/>
</dbReference>
<evidence type="ECO:0000313" key="1">
    <source>
        <dbReference type="EMBL" id="OHU91001.1"/>
    </source>
</evidence>
<organism evidence="1 2">
    <name type="scientific">Pseudoalteromonas amylolytica</name>
    <dbReference type="NCBI Taxonomy" id="1859457"/>
    <lineage>
        <taxon>Bacteria</taxon>
        <taxon>Pseudomonadati</taxon>
        <taxon>Pseudomonadota</taxon>
        <taxon>Gammaproteobacteria</taxon>
        <taxon>Alteromonadales</taxon>
        <taxon>Pseudoalteromonadaceae</taxon>
        <taxon>Pseudoalteromonas</taxon>
    </lineage>
</organism>
<dbReference type="CDD" id="cd02440">
    <property type="entry name" value="AdoMet_MTases"/>
    <property type="match status" value="1"/>
</dbReference>
<proteinExistence type="predicted"/>
<dbReference type="InterPro" id="IPR029063">
    <property type="entry name" value="SAM-dependent_MTases_sf"/>
</dbReference>
<evidence type="ECO:0008006" key="3">
    <source>
        <dbReference type="Google" id="ProtNLM"/>
    </source>
</evidence>
<dbReference type="AlphaFoldDB" id="A0A1S1MUV9"/>
<reference evidence="1 2" key="1">
    <citation type="submission" date="2016-09" db="EMBL/GenBank/DDBJ databases">
        <title>Pseudoalteromonas amylolytica sp. nov., isolated from the surface seawater.</title>
        <authorList>
            <person name="Wu Y.-H."/>
            <person name="Cheng H."/>
            <person name="Jin X.-B."/>
            <person name="Wang C.-S."/>
            <person name="Xu X.-W."/>
        </authorList>
    </citation>
    <scope>NUCLEOTIDE SEQUENCE [LARGE SCALE GENOMIC DNA]</scope>
    <source>
        <strain evidence="1 2">JW1</strain>
    </source>
</reference>
<accession>A0A1S1MUV9</accession>
<comment type="caution">
    <text evidence="1">The sequence shown here is derived from an EMBL/GenBank/DDBJ whole genome shotgun (WGS) entry which is preliminary data.</text>
</comment>
<dbReference type="Gene3D" id="3.40.50.150">
    <property type="entry name" value="Vaccinia Virus protein VP39"/>
    <property type="match status" value="1"/>
</dbReference>
<gene>
    <name evidence="1" type="ORF">BET10_09005</name>
</gene>
<sequence>MKCIVCEQISSNITHSITVSKSIASDCRPLNFAAQIQQCPHCKHYQKYADETYLTNTQSIYSSYAPYDINQGKEQQNYSADVPFTRCSEILSICAPMLPDTARFLDIGTGSGVMLEAATQSFKHWQLNAHDVSDHQQLKLQEKYNLHAFFCGDLSLINTVFDVVTLVHVLEHVPTPNAFLAQLSSRLSEQGIAIIQVPNITENEWDFAIYDHVSHFSKETLAKLLNKHFKHVFFPSAQLNKEITVLVSNSMSFDSNKQACKDEQSNPIKKLSEKLDMLAQLPQCYVLGTGPAACFCAHLLDNRFLGWLDEDQSKIGKFMENKQILPANRLYNAPILLPYPRAQIENICARLPDNHYIY</sequence>
<dbReference type="Pfam" id="PF13489">
    <property type="entry name" value="Methyltransf_23"/>
    <property type="match status" value="1"/>
</dbReference>
<dbReference type="PANTHER" id="PTHR43861">
    <property type="entry name" value="TRANS-ACONITATE 2-METHYLTRANSFERASE-RELATED"/>
    <property type="match status" value="1"/>
</dbReference>
<keyword evidence="2" id="KW-1185">Reference proteome</keyword>
<dbReference type="Proteomes" id="UP000179786">
    <property type="component" value="Unassembled WGS sequence"/>
</dbReference>
<protein>
    <recommendedName>
        <fullName evidence="3">Methyltransferase</fullName>
    </recommendedName>
</protein>
<dbReference type="OrthoDB" id="9815644at2"/>
<dbReference type="SUPFAM" id="SSF53335">
    <property type="entry name" value="S-adenosyl-L-methionine-dependent methyltransferases"/>
    <property type="match status" value="1"/>
</dbReference>